<proteinExistence type="predicted"/>
<dbReference type="RefSeq" id="WP_158658967.1">
    <property type="nucleotide sequence ID" value="NZ_CP026606.1"/>
</dbReference>
<organism evidence="1 2">
    <name type="scientific">Methanococcus maripaludis</name>
    <name type="common">Methanococcus deltae</name>
    <dbReference type="NCBI Taxonomy" id="39152"/>
    <lineage>
        <taxon>Archaea</taxon>
        <taxon>Methanobacteriati</taxon>
        <taxon>Methanobacteriota</taxon>
        <taxon>Methanomada group</taxon>
        <taxon>Methanococci</taxon>
        <taxon>Methanococcales</taxon>
        <taxon>Methanococcaceae</taxon>
        <taxon>Methanococcus</taxon>
    </lineage>
</organism>
<accession>A0A2L1C9W4</accession>
<name>A0A2L1C9W4_METMI</name>
<dbReference type="EMBL" id="CP026606">
    <property type="protein sequence ID" value="AVB76093.1"/>
    <property type="molecule type" value="Genomic_DNA"/>
</dbReference>
<dbReference type="KEGG" id="mmad:MMJJ_06790"/>
<evidence type="ECO:0000313" key="2">
    <source>
        <dbReference type="Proteomes" id="UP000239462"/>
    </source>
</evidence>
<gene>
    <name evidence="1" type="ORF">MMJJ_06790</name>
</gene>
<protein>
    <submittedName>
        <fullName evidence="1">Uncharacterized protein</fullName>
    </submittedName>
</protein>
<dbReference type="GeneID" id="36101772"/>
<dbReference type="AlphaFoldDB" id="A0A2L1C9W4"/>
<evidence type="ECO:0000313" key="1">
    <source>
        <dbReference type="EMBL" id="AVB76093.1"/>
    </source>
</evidence>
<sequence length="121" mass="13973">MVIKMEVVAVDFKKVMGIEDRKMLDIIYNSEEELEEITAALNELGYKPDQIIAGMGCHSKTKHFDTVVLIVKDEKEAGKVLVELDARYHLKPNVVSFDMDHTLIMLHIEETKRHYEEIART</sequence>
<dbReference type="Proteomes" id="UP000239462">
    <property type="component" value="Chromosome"/>
</dbReference>
<reference evidence="2" key="1">
    <citation type="journal article" date="2018" name="Genome Announc.">
        <title>Complete Genome Sequence of the Methanococcus maripaludis Type Strain JJ (DSM 2067), a Model for Selenoprotein Synthesis in Archaea.</title>
        <authorList>
            <person name="Poehlein A."/>
            <person name="Heym D."/>
            <person name="Quitzke V."/>
            <person name="Fersch J."/>
            <person name="Daniel R."/>
            <person name="Rother M."/>
        </authorList>
    </citation>
    <scope>NUCLEOTIDE SEQUENCE [LARGE SCALE GENOMIC DNA]</scope>
    <source>
        <strain evidence="2">DSM 2067</strain>
    </source>
</reference>